<evidence type="ECO:0000313" key="2">
    <source>
        <dbReference type="Proteomes" id="UP001501083"/>
    </source>
</evidence>
<proteinExistence type="predicted"/>
<dbReference type="EMBL" id="BAABKY010000001">
    <property type="protein sequence ID" value="GAA5066828.1"/>
    <property type="molecule type" value="Genomic_DNA"/>
</dbReference>
<evidence type="ECO:0000313" key="1">
    <source>
        <dbReference type="EMBL" id="GAA5066828.1"/>
    </source>
</evidence>
<comment type="caution">
    <text evidence="1">The sequence shown here is derived from an EMBL/GenBank/DDBJ whole genome shotgun (WGS) entry which is preliminary data.</text>
</comment>
<name>A0ABP9KZD5_9GAMM</name>
<keyword evidence="2" id="KW-1185">Reference proteome</keyword>
<reference evidence="2" key="1">
    <citation type="journal article" date="2019" name="Int. J. Syst. Evol. Microbiol.">
        <title>The Global Catalogue of Microorganisms (GCM) 10K type strain sequencing project: providing services to taxonomists for standard genome sequencing and annotation.</title>
        <authorList>
            <consortium name="The Broad Institute Genomics Platform"/>
            <consortium name="The Broad Institute Genome Sequencing Center for Infectious Disease"/>
            <person name="Wu L."/>
            <person name="Ma J."/>
        </authorList>
    </citation>
    <scope>NUCLEOTIDE SEQUENCE [LARGE SCALE GENOMIC DNA]</scope>
    <source>
        <strain evidence="2">JCM 19212</strain>
    </source>
</reference>
<dbReference type="Proteomes" id="UP001501083">
    <property type="component" value="Unassembled WGS sequence"/>
</dbReference>
<protein>
    <submittedName>
        <fullName evidence="1">Uncharacterized protein</fullName>
    </submittedName>
</protein>
<sequence>MLLGARPPTSPVICTPSLIGTTLSLPLTRLADAAARFTLAAFAVETGAGPAADDEDFVEGVELQADRATTDAASRAVVSEVFINVSIR</sequence>
<gene>
    <name evidence="1" type="ORF">GCM10025759_00660</name>
</gene>
<accession>A0ABP9KZD5</accession>
<organism evidence="1 2">
    <name type="scientific">Lysobacter panacisoli</name>
    <dbReference type="NCBI Taxonomy" id="1255263"/>
    <lineage>
        <taxon>Bacteria</taxon>
        <taxon>Pseudomonadati</taxon>
        <taxon>Pseudomonadota</taxon>
        <taxon>Gammaproteobacteria</taxon>
        <taxon>Lysobacterales</taxon>
        <taxon>Lysobacteraceae</taxon>
        <taxon>Lysobacter</taxon>
    </lineage>
</organism>